<feature type="region of interest" description="Disordered" evidence="1">
    <location>
        <begin position="81"/>
        <end position="111"/>
    </location>
</feature>
<evidence type="ECO:0000313" key="2">
    <source>
        <dbReference type="EMBL" id="MBC6470873.1"/>
    </source>
</evidence>
<evidence type="ECO:0000313" key="3">
    <source>
        <dbReference type="Proteomes" id="UP000805614"/>
    </source>
</evidence>
<evidence type="ECO:0000256" key="1">
    <source>
        <dbReference type="SAM" id="MobiDB-lite"/>
    </source>
</evidence>
<gene>
    <name evidence="2" type="ORF">HKK74_36100</name>
</gene>
<comment type="caution">
    <text evidence="2">The sequence shown here is derived from an EMBL/GenBank/DDBJ whole genome shotgun (WGS) entry which is preliminary data.</text>
</comment>
<dbReference type="EMBL" id="JABVEC010000050">
    <property type="protein sequence ID" value="MBC6470873.1"/>
    <property type="molecule type" value="Genomic_DNA"/>
</dbReference>
<keyword evidence="3" id="KW-1185">Reference proteome</keyword>
<dbReference type="Proteomes" id="UP000805614">
    <property type="component" value="Unassembled WGS sequence"/>
</dbReference>
<accession>A0ABR7M171</accession>
<feature type="compositionally biased region" description="Basic and acidic residues" evidence="1">
    <location>
        <begin position="96"/>
        <end position="111"/>
    </location>
</feature>
<name>A0ABR7M171_9ACTN</name>
<protein>
    <submittedName>
        <fullName evidence="2">Uncharacterized protein</fullName>
    </submittedName>
</protein>
<sequence length="111" mass="12148">MPVPHTPDDPGIDLQEVASRNRKARTTVAQFIATNPSTSWQHVADALADTPLLAAKVTRLRTRLQVMRLHRANLAAAARATLAAHHDGEPEPLSYVRDELTAQGDDLRGRP</sequence>
<proteinExistence type="predicted"/>
<organism evidence="2 3">
    <name type="scientific">Actinomadura alba</name>
    <dbReference type="NCBI Taxonomy" id="406431"/>
    <lineage>
        <taxon>Bacteria</taxon>
        <taxon>Bacillati</taxon>
        <taxon>Actinomycetota</taxon>
        <taxon>Actinomycetes</taxon>
        <taxon>Streptosporangiales</taxon>
        <taxon>Thermomonosporaceae</taxon>
        <taxon>Actinomadura</taxon>
    </lineage>
</organism>
<reference evidence="2 3" key="1">
    <citation type="submission" date="2020-06" db="EMBL/GenBank/DDBJ databases">
        <title>Actinomadura xiongansis sp. nov., isolated from soil of Baiyangdian.</title>
        <authorList>
            <person name="Zhang X."/>
        </authorList>
    </citation>
    <scope>NUCLEOTIDE SEQUENCE [LARGE SCALE GENOMIC DNA]</scope>
    <source>
        <strain evidence="2 3">HBUM206468</strain>
    </source>
</reference>
<dbReference type="RefSeq" id="WP_187247913.1">
    <property type="nucleotide sequence ID" value="NZ_BAAAOK010000066.1"/>
</dbReference>